<dbReference type="RefSeq" id="WP_045278392.1">
    <property type="nucleotide sequence ID" value="NZ_JYIW01000020.1"/>
</dbReference>
<sequence length="101" mass="11097">MNQNTRDVAQALVDLYSGYLASEDADEEHAAFDTAMGRLNGVDAVIATINDNDELSLDFTPILTASNMILMWVLDRLSQAGGETEEALLFDLRSFLERVGN</sequence>
<comment type="caution">
    <text evidence="1">The sequence shown here is derived from an EMBL/GenBank/DDBJ whole genome shotgun (WGS) entry which is preliminary data.</text>
</comment>
<dbReference type="OrthoDB" id="5122652at2"/>
<protein>
    <submittedName>
        <fullName evidence="1">Uncharacterized protein</fullName>
    </submittedName>
</protein>
<accession>A0A0F0LFC2</accession>
<evidence type="ECO:0000313" key="2">
    <source>
        <dbReference type="Proteomes" id="UP000033640"/>
    </source>
</evidence>
<dbReference type="PATRIC" id="fig|82380.11.peg.1002"/>
<dbReference type="Proteomes" id="UP000033640">
    <property type="component" value="Unassembled WGS sequence"/>
</dbReference>
<name>A0A0F0LFC2_9MICO</name>
<gene>
    <name evidence="1" type="ORF">RS83_00971</name>
</gene>
<dbReference type="AlphaFoldDB" id="A0A0F0LFC2"/>
<organism evidence="1 2">
    <name type="scientific">Microbacterium oxydans</name>
    <dbReference type="NCBI Taxonomy" id="82380"/>
    <lineage>
        <taxon>Bacteria</taxon>
        <taxon>Bacillati</taxon>
        <taxon>Actinomycetota</taxon>
        <taxon>Actinomycetes</taxon>
        <taxon>Micrococcales</taxon>
        <taxon>Microbacteriaceae</taxon>
        <taxon>Microbacterium</taxon>
    </lineage>
</organism>
<proteinExistence type="predicted"/>
<reference evidence="1 2" key="1">
    <citation type="submission" date="2015-02" db="EMBL/GenBank/DDBJ databases">
        <title>Draft genome sequences of ten Microbacterium spp. with emphasis on heavy metal contaminated environments.</title>
        <authorList>
            <person name="Corretto E."/>
        </authorList>
    </citation>
    <scope>NUCLEOTIDE SEQUENCE [LARGE SCALE GENOMIC DNA]</scope>
    <source>
        <strain evidence="1 2">BEL4b</strain>
    </source>
</reference>
<dbReference type="EMBL" id="JYIW01000020">
    <property type="protein sequence ID" value="KJL30221.1"/>
    <property type="molecule type" value="Genomic_DNA"/>
</dbReference>
<evidence type="ECO:0000313" key="1">
    <source>
        <dbReference type="EMBL" id="KJL30221.1"/>
    </source>
</evidence>